<dbReference type="PROSITE" id="PS52044">
    <property type="entry name" value="VLRF1"/>
    <property type="match status" value="1"/>
</dbReference>
<feature type="compositionally biased region" description="Basic and acidic residues" evidence="15">
    <location>
        <begin position="829"/>
        <end position="842"/>
    </location>
</feature>
<dbReference type="InterPro" id="IPR036770">
    <property type="entry name" value="Ankyrin_rpt-contain_sf"/>
</dbReference>
<evidence type="ECO:0000256" key="9">
    <source>
        <dbReference type="ARBA" id="ARBA00022801"/>
    </source>
</evidence>
<keyword evidence="9 14" id="KW-0378">Hydrolase</keyword>
<dbReference type="PROSITE" id="PS50088">
    <property type="entry name" value="ANK_REPEAT"/>
    <property type="match status" value="1"/>
</dbReference>
<dbReference type="Proteomes" id="UP000471633">
    <property type="component" value="Unassembled WGS sequence"/>
</dbReference>
<evidence type="ECO:0000256" key="12">
    <source>
        <dbReference type="ARBA" id="ARBA00023054"/>
    </source>
</evidence>
<keyword evidence="18" id="KW-1185">Reference proteome</keyword>
<evidence type="ECO:0000256" key="7">
    <source>
        <dbReference type="ARBA" id="ARBA00022759"/>
    </source>
</evidence>
<reference evidence="17" key="1">
    <citation type="journal article" date="2012" name="Nat. Genet.">
        <title>Whole-genome sequence of Schistosoma haematobium.</title>
        <authorList>
            <person name="Young N.D."/>
            <person name="Jex A.R."/>
            <person name="Li B."/>
            <person name="Liu S."/>
            <person name="Yang L."/>
            <person name="Xiong Z."/>
            <person name="Li Y."/>
            <person name="Cantacessi C."/>
            <person name="Hall R.S."/>
            <person name="Xu X."/>
            <person name="Chen F."/>
            <person name="Wu X."/>
            <person name="Zerlotini A."/>
            <person name="Oliveira G."/>
            <person name="Hofmann A."/>
            <person name="Zhang G."/>
            <person name="Fang X."/>
            <person name="Kang Y."/>
            <person name="Campbell B.E."/>
            <person name="Loukas A."/>
            <person name="Ranganathan S."/>
            <person name="Rollinson D."/>
            <person name="Rinaldi G."/>
            <person name="Brindley P.J."/>
            <person name="Yang H."/>
            <person name="Wang J."/>
            <person name="Wang J."/>
            <person name="Gasser R.B."/>
        </authorList>
    </citation>
    <scope>NUCLEOTIDE SEQUENCE</scope>
</reference>
<dbReference type="PANTHER" id="PTHR16036:SF2">
    <property type="entry name" value="TRNA ENDONUCLEASE ANKZF1"/>
    <property type="match status" value="1"/>
</dbReference>
<keyword evidence="5" id="KW-0479">Metal-binding</keyword>
<feature type="compositionally biased region" description="Basic residues" evidence="15">
    <location>
        <begin position="843"/>
        <end position="852"/>
    </location>
</feature>
<dbReference type="GO" id="GO:0004519">
    <property type="term" value="F:endonuclease activity"/>
    <property type="evidence" value="ECO:0007669"/>
    <property type="project" value="UniProtKB-KW"/>
</dbReference>
<evidence type="ECO:0000256" key="15">
    <source>
        <dbReference type="SAM" id="MobiDB-lite"/>
    </source>
</evidence>
<proteinExistence type="inferred from homology"/>
<sequence length="946" mass="106851">MFSDDFHSNDCSPMICSVAFWSVALPIPTEFSLLISYLGVYCIFHPVQQHFNDPGSMRFPSYKCFSCFFGQHQCNSLIRDIYLNFSLFGAGDFSIVQTKQKICLAYIVMSSNVGLISRQCKRTCDRYQFFDQKIAVEKLTGLVLVGETFSNHCSENTDAKTTNPPTKNYISSLQKFHCNICQLKMDNAVDMREHFKSEWHICNINRSLRGYCPLNFDLFETLRQEKIENVSEINTIDQVGMSPINSLSATIEPNIDNNDCDHGTSSKTVTNSSLTASSHKQMLFFRNYNSEIVGINRCVLFTRKTMPLTMDELLGSVSRVRQSRKWAILLYSGGKFAGGIFDGTNEIVHKTLRNYTVRAKQGGGQSSYDSQCGGLGGVKSAGANLRRHGEATIRNEISDLLHNKWRVLLQSCQLIFLWSPKVHRSIFFNPPVSSSSVPSNHKFTGDNLNESTDYSSINSSYRISSPLVPDSLASKACDCRLGMTIDDPRLRRIPCRSKHITYLHVKELHKELSTFDVYDPDANLEFLSKSGRNQWRKLSESGDETLLETKSGRLIYGPLSLLETSPKKNLLSSSSDNSDLSDCVSSQDDTDDDSNDDRVEQIMNSENNIRKTTETVRKTKPNSQSSLLSTSNDSESNDVKAVTDNFEDLYFTYQSWHRRLRVAIASGDLVILRSLLPMDISNITQSDNLNELEETVHNSAAPLNTTTTTAATTANMLTTTNTSPTECTSPGSSTVPPYRVCLKLINHPLTDGRRLLHVAVEFQSDPELIRLLLECGCDPAFSDGDGITPYQLATRLHKKSIANVFRRFRFHHPNRYDYEKAKIPAPLDPSKEAAKLERDRERTKRQKQRQKEKRTAERAAIEQQKKDAEEQARFLALSDREKRAIVTERRLISSGSATGEPFMVFSRCFQCGCDISGKVPFSYMDYNFCTSNCLKQHRLKSINNNR</sequence>
<evidence type="ECO:0000256" key="3">
    <source>
        <dbReference type="ARBA" id="ARBA00022490"/>
    </source>
</evidence>
<dbReference type="GO" id="GO:0036503">
    <property type="term" value="P:ERAD pathway"/>
    <property type="evidence" value="ECO:0007669"/>
    <property type="project" value="TreeGrafter"/>
</dbReference>
<evidence type="ECO:0000256" key="14">
    <source>
        <dbReference type="PROSITE-ProRule" id="PRU01389"/>
    </source>
</evidence>
<feature type="active site" evidence="14">
    <location>
        <position position="365"/>
    </location>
</feature>
<dbReference type="Gene3D" id="1.25.40.20">
    <property type="entry name" value="Ankyrin repeat-containing domain"/>
    <property type="match status" value="1"/>
</dbReference>
<comment type="subcellular location">
    <subcellularLocation>
        <location evidence="1">Cytoplasm</location>
    </subcellularLocation>
</comment>
<evidence type="ECO:0000256" key="6">
    <source>
        <dbReference type="ARBA" id="ARBA00022737"/>
    </source>
</evidence>
<evidence type="ECO:0000256" key="13">
    <source>
        <dbReference type="PROSITE-ProRule" id="PRU00023"/>
    </source>
</evidence>
<accession>A0A6A5DSA8</accession>
<evidence type="ECO:0000313" key="17">
    <source>
        <dbReference type="EMBL" id="KAH9579380.1"/>
    </source>
</evidence>
<evidence type="ECO:0000256" key="2">
    <source>
        <dbReference type="ARBA" id="ARBA00009262"/>
    </source>
</evidence>
<dbReference type="SUPFAM" id="SSF48403">
    <property type="entry name" value="Ankyrin repeat"/>
    <property type="match status" value="1"/>
</dbReference>
<evidence type="ECO:0000256" key="5">
    <source>
        <dbReference type="ARBA" id="ARBA00022723"/>
    </source>
</evidence>
<keyword evidence="10" id="KW-0862">Zinc</keyword>
<organism evidence="17 18">
    <name type="scientific">Schistosoma haematobium</name>
    <name type="common">Blood fluke</name>
    <dbReference type="NCBI Taxonomy" id="6185"/>
    <lineage>
        <taxon>Eukaryota</taxon>
        <taxon>Metazoa</taxon>
        <taxon>Spiralia</taxon>
        <taxon>Lophotrochozoa</taxon>
        <taxon>Platyhelminthes</taxon>
        <taxon>Trematoda</taxon>
        <taxon>Digenea</taxon>
        <taxon>Strigeidida</taxon>
        <taxon>Schistosomatoidea</taxon>
        <taxon>Schistosomatidae</taxon>
        <taxon>Schistosoma</taxon>
    </lineage>
</organism>
<keyword evidence="7 14" id="KW-0255">Endonuclease</keyword>
<dbReference type="CTD" id="24591280"/>
<dbReference type="EMBL" id="AMPZ03000008">
    <property type="protein sequence ID" value="KAH9579380.1"/>
    <property type="molecule type" value="Genomic_DNA"/>
</dbReference>
<feature type="compositionally biased region" description="Low complexity" evidence="15">
    <location>
        <begin position="570"/>
        <end position="587"/>
    </location>
</feature>
<dbReference type="Pfam" id="PF18826">
    <property type="entry name" value="bVLRF1"/>
    <property type="match status" value="1"/>
</dbReference>
<feature type="domain" description="VLRF1" evidence="16">
    <location>
        <begin position="322"/>
        <end position="470"/>
    </location>
</feature>
<keyword evidence="12" id="KW-0175">Coiled coil</keyword>
<name>A0A6A5DSA8_SCHHA</name>
<keyword evidence="6" id="KW-0677">Repeat</keyword>
<feature type="region of interest" description="Disordered" evidence="15">
    <location>
        <begin position="567"/>
        <end position="638"/>
    </location>
</feature>
<keyword evidence="11 13" id="KW-0040">ANK repeat</keyword>
<dbReference type="RefSeq" id="XP_035589399.1">
    <property type="nucleotide sequence ID" value="XM_035730452.2"/>
</dbReference>
<keyword evidence="8" id="KW-0863">Zinc-finger</keyword>
<dbReference type="InterPro" id="IPR002110">
    <property type="entry name" value="Ankyrin_rpt"/>
</dbReference>
<evidence type="ECO:0000259" key="16">
    <source>
        <dbReference type="PROSITE" id="PS52044"/>
    </source>
</evidence>
<evidence type="ECO:0000256" key="11">
    <source>
        <dbReference type="ARBA" id="ARBA00023043"/>
    </source>
</evidence>
<dbReference type="GO" id="GO:0016787">
    <property type="term" value="F:hydrolase activity"/>
    <property type="evidence" value="ECO:0007669"/>
    <property type="project" value="UniProtKB-KW"/>
</dbReference>
<dbReference type="Pfam" id="PF18716">
    <property type="entry name" value="VATC"/>
    <property type="match status" value="1"/>
</dbReference>
<evidence type="ECO:0000313" key="18">
    <source>
        <dbReference type="Proteomes" id="UP000471633"/>
    </source>
</evidence>
<comment type="caution">
    <text evidence="17">The sequence shown here is derived from an EMBL/GenBank/DDBJ whole genome shotgun (WGS) entry which is preliminary data.</text>
</comment>
<evidence type="ECO:0000256" key="8">
    <source>
        <dbReference type="ARBA" id="ARBA00022771"/>
    </source>
</evidence>
<dbReference type="GeneID" id="24591280"/>
<comment type="similarity">
    <text evidence="2 14">Belongs to the ANKZF1/VMS1 family.</text>
</comment>
<keyword evidence="3 14" id="KW-0963">Cytoplasm</keyword>
<keyword evidence="4 14" id="KW-0540">Nuclease</keyword>
<reference evidence="17" key="3">
    <citation type="submission" date="2021-06" db="EMBL/GenBank/DDBJ databases">
        <title>Chromosome-level genome assembly for S. haematobium.</title>
        <authorList>
            <person name="Stroehlein A.J."/>
        </authorList>
    </citation>
    <scope>NUCLEOTIDE SEQUENCE</scope>
</reference>
<dbReference type="GO" id="GO:0005737">
    <property type="term" value="C:cytoplasm"/>
    <property type="evidence" value="ECO:0007669"/>
    <property type="project" value="UniProtKB-SubCell"/>
</dbReference>
<evidence type="ECO:0000256" key="1">
    <source>
        <dbReference type="ARBA" id="ARBA00004496"/>
    </source>
</evidence>
<reference evidence="17" key="4">
    <citation type="journal article" date="2022" name="PLoS Pathog.">
        <title>Chromosome-level genome of Schistosoma haematobium underpins genome-wide explorations of molecular variation.</title>
        <authorList>
            <person name="Stroehlein A.J."/>
            <person name="Korhonen P.K."/>
            <person name="Lee V.V."/>
            <person name="Ralph S.A."/>
            <person name="Mentink-Kane M."/>
            <person name="You H."/>
            <person name="McManus D.P."/>
            <person name="Tchuente L.T."/>
            <person name="Stothard J.R."/>
            <person name="Kaur P."/>
            <person name="Dudchenko O."/>
            <person name="Aiden E.L."/>
            <person name="Yang B."/>
            <person name="Yang H."/>
            <person name="Emery A.M."/>
            <person name="Webster B.L."/>
            <person name="Brindley P.J."/>
            <person name="Rollinson D."/>
            <person name="Chang B.C.H."/>
            <person name="Gasser R.B."/>
            <person name="Young N.D."/>
        </authorList>
    </citation>
    <scope>NUCLEOTIDE SEQUENCE</scope>
</reference>
<feature type="compositionally biased region" description="Basic and acidic residues" evidence="15">
    <location>
        <begin position="608"/>
        <end position="617"/>
    </location>
</feature>
<dbReference type="InterPro" id="IPR047139">
    <property type="entry name" value="ANKZ1/VMS1"/>
</dbReference>
<dbReference type="InterPro" id="IPR041175">
    <property type="entry name" value="VLRF1/Vms1"/>
</dbReference>
<gene>
    <name evidence="17" type="primary">ANKZF1_1</name>
    <name evidence="17" type="ORF">MS3_00009555</name>
</gene>
<feature type="region of interest" description="Disordered" evidence="15">
    <location>
        <begin position="820"/>
        <end position="864"/>
    </location>
</feature>
<feature type="compositionally biased region" description="Low complexity" evidence="15">
    <location>
        <begin position="622"/>
        <end position="634"/>
    </location>
</feature>
<dbReference type="InterPro" id="IPR041540">
    <property type="entry name" value="VATC"/>
</dbReference>
<dbReference type="AlphaFoldDB" id="A0A6A5DSA8"/>
<feature type="repeat" description="ANK" evidence="13">
    <location>
        <begin position="751"/>
        <end position="784"/>
    </location>
</feature>
<dbReference type="GO" id="GO:0008270">
    <property type="term" value="F:zinc ion binding"/>
    <property type="evidence" value="ECO:0007669"/>
    <property type="project" value="UniProtKB-KW"/>
</dbReference>
<protein>
    <submittedName>
        <fullName evidence="17">Ankyrin repeat and zinc finger domain-containing protein 1</fullName>
    </submittedName>
</protein>
<dbReference type="KEGG" id="shx:MS3_00009555"/>
<reference evidence="17" key="2">
    <citation type="journal article" date="2019" name="Gigascience">
        <title>High-quality Schistosoma haematobium genome achieved by single-molecule and long-range sequencing.</title>
        <authorList>
            <person name="Stroehlein A.J."/>
            <person name="Korhonen P.K."/>
            <person name="Chong T.M."/>
            <person name="Lim Y.L."/>
            <person name="Chan K.G."/>
            <person name="Webster B."/>
            <person name="Rollinson D."/>
            <person name="Brindley P.J."/>
            <person name="Gasser R.B."/>
            <person name="Young N.D."/>
        </authorList>
    </citation>
    <scope>NUCLEOTIDE SEQUENCE</scope>
</reference>
<dbReference type="PANTHER" id="PTHR16036">
    <property type="entry name" value="ANKYRIN REPEAT AND ZINC FINGER DOMAIN-CONTAINING PROTEIN 1"/>
    <property type="match status" value="1"/>
</dbReference>
<evidence type="ECO:0000256" key="4">
    <source>
        <dbReference type="ARBA" id="ARBA00022722"/>
    </source>
</evidence>
<comment type="domain">
    <text evidence="14">The VLRF1 domain mediates binding to the 60S ribosomal subunit.</text>
</comment>
<feature type="compositionally biased region" description="Basic and acidic residues" evidence="15">
    <location>
        <begin position="853"/>
        <end position="864"/>
    </location>
</feature>
<evidence type="ECO:0000256" key="10">
    <source>
        <dbReference type="ARBA" id="ARBA00022833"/>
    </source>
</evidence>